<feature type="compositionally biased region" description="Basic and acidic residues" evidence="1">
    <location>
        <begin position="33"/>
        <end position="46"/>
    </location>
</feature>
<feature type="non-terminal residue" evidence="2">
    <location>
        <position position="161"/>
    </location>
</feature>
<organism evidence="2 3">
    <name type="scientific">Prorocentrum cordatum</name>
    <dbReference type="NCBI Taxonomy" id="2364126"/>
    <lineage>
        <taxon>Eukaryota</taxon>
        <taxon>Sar</taxon>
        <taxon>Alveolata</taxon>
        <taxon>Dinophyceae</taxon>
        <taxon>Prorocentrales</taxon>
        <taxon>Prorocentraceae</taxon>
        <taxon>Prorocentrum</taxon>
    </lineage>
</organism>
<keyword evidence="3" id="KW-1185">Reference proteome</keyword>
<sequence length="161" mass="17248">RRLQTQTNIILARVGPLGNMTTDLARQVDDMRASMDERGGSQRARDGQSGPPPRLDMTSFKGDGGLKEVAPNMVRRTGGVFSIEVLVKTAHISGDFTVAGEDMDKILSVQFTGTCGIVGKMVQQVLGALRLSKFSAGITNAVFAVQEGHPDLDELDVFVEG</sequence>
<evidence type="ECO:0000256" key="1">
    <source>
        <dbReference type="SAM" id="MobiDB-lite"/>
    </source>
</evidence>
<evidence type="ECO:0000313" key="2">
    <source>
        <dbReference type="EMBL" id="CAK0807453.1"/>
    </source>
</evidence>
<feature type="non-terminal residue" evidence="2">
    <location>
        <position position="1"/>
    </location>
</feature>
<name>A0ABN9QMV7_9DINO</name>
<gene>
    <name evidence="2" type="ORF">PCOR1329_LOCUS13333</name>
</gene>
<dbReference type="EMBL" id="CAUYUJ010003936">
    <property type="protein sequence ID" value="CAK0807453.1"/>
    <property type="molecule type" value="Genomic_DNA"/>
</dbReference>
<evidence type="ECO:0000313" key="3">
    <source>
        <dbReference type="Proteomes" id="UP001189429"/>
    </source>
</evidence>
<proteinExistence type="predicted"/>
<comment type="caution">
    <text evidence="2">The sequence shown here is derived from an EMBL/GenBank/DDBJ whole genome shotgun (WGS) entry which is preliminary data.</text>
</comment>
<protein>
    <submittedName>
        <fullName evidence="2">Uncharacterized protein</fullName>
    </submittedName>
</protein>
<feature type="region of interest" description="Disordered" evidence="1">
    <location>
        <begin position="33"/>
        <end position="55"/>
    </location>
</feature>
<reference evidence="2" key="1">
    <citation type="submission" date="2023-10" db="EMBL/GenBank/DDBJ databases">
        <authorList>
            <person name="Chen Y."/>
            <person name="Shah S."/>
            <person name="Dougan E. K."/>
            <person name="Thang M."/>
            <person name="Chan C."/>
        </authorList>
    </citation>
    <scope>NUCLEOTIDE SEQUENCE [LARGE SCALE GENOMIC DNA]</scope>
</reference>
<dbReference type="Proteomes" id="UP001189429">
    <property type="component" value="Unassembled WGS sequence"/>
</dbReference>
<accession>A0ABN9QMV7</accession>